<organism evidence="1 2">
    <name type="scientific">Parelaphostrongylus tenuis</name>
    <name type="common">Meningeal worm</name>
    <dbReference type="NCBI Taxonomy" id="148309"/>
    <lineage>
        <taxon>Eukaryota</taxon>
        <taxon>Metazoa</taxon>
        <taxon>Ecdysozoa</taxon>
        <taxon>Nematoda</taxon>
        <taxon>Chromadorea</taxon>
        <taxon>Rhabditida</taxon>
        <taxon>Rhabditina</taxon>
        <taxon>Rhabditomorpha</taxon>
        <taxon>Strongyloidea</taxon>
        <taxon>Metastrongylidae</taxon>
        <taxon>Parelaphostrongylus</taxon>
    </lineage>
</organism>
<sequence length="73" mass="8480">MSNDTIRSRVLSASKKMPDRTLFKKTQNQAEQTHRRNIHARIMFNTENIISHRRGSSTPSVVRVQTKEFIAIL</sequence>
<accession>A0AAD5R2Q7</accession>
<evidence type="ECO:0000313" key="1">
    <source>
        <dbReference type="EMBL" id="KAJ1368461.1"/>
    </source>
</evidence>
<reference evidence="1" key="1">
    <citation type="submission" date="2021-06" db="EMBL/GenBank/DDBJ databases">
        <title>Parelaphostrongylus tenuis whole genome reference sequence.</title>
        <authorList>
            <person name="Garwood T.J."/>
            <person name="Larsen P.A."/>
            <person name="Fountain-Jones N.M."/>
            <person name="Garbe J.R."/>
            <person name="Macchietto M.G."/>
            <person name="Kania S.A."/>
            <person name="Gerhold R.W."/>
            <person name="Richards J.E."/>
            <person name="Wolf T.M."/>
        </authorList>
    </citation>
    <scope>NUCLEOTIDE SEQUENCE</scope>
    <source>
        <strain evidence="1">MNPRO001-30</strain>
        <tissue evidence="1">Meninges</tissue>
    </source>
</reference>
<dbReference type="AlphaFoldDB" id="A0AAD5R2Q7"/>
<keyword evidence="2" id="KW-1185">Reference proteome</keyword>
<gene>
    <name evidence="1" type="ORF">KIN20_029592</name>
</gene>
<name>A0AAD5R2Q7_PARTN</name>
<proteinExistence type="predicted"/>
<dbReference type="EMBL" id="JAHQIW010006198">
    <property type="protein sequence ID" value="KAJ1368461.1"/>
    <property type="molecule type" value="Genomic_DNA"/>
</dbReference>
<evidence type="ECO:0000313" key="2">
    <source>
        <dbReference type="Proteomes" id="UP001196413"/>
    </source>
</evidence>
<dbReference type="Proteomes" id="UP001196413">
    <property type="component" value="Unassembled WGS sequence"/>
</dbReference>
<protein>
    <submittedName>
        <fullName evidence="1">Uncharacterized protein</fullName>
    </submittedName>
</protein>
<comment type="caution">
    <text evidence="1">The sequence shown here is derived from an EMBL/GenBank/DDBJ whole genome shotgun (WGS) entry which is preliminary data.</text>
</comment>